<keyword evidence="5" id="KW-1185">Reference proteome</keyword>
<dbReference type="Pfam" id="PF02436">
    <property type="entry name" value="PYC_OADA"/>
    <property type="match status" value="1"/>
</dbReference>
<keyword evidence="1" id="KW-0092">Biotin</keyword>
<dbReference type="SUPFAM" id="SSF89000">
    <property type="entry name" value="post-HMGL domain-like"/>
    <property type="match status" value="1"/>
</dbReference>
<evidence type="ECO:0000259" key="3">
    <source>
        <dbReference type="PROSITE" id="PS50991"/>
    </source>
</evidence>
<dbReference type="eggNOG" id="COG0511">
    <property type="taxonomic scope" value="Bacteria"/>
</dbReference>
<gene>
    <name evidence="4" type="ORF">CALK_2200</name>
</gene>
<dbReference type="STRING" id="1313304.CALK_2200"/>
<dbReference type="InterPro" id="IPR000089">
    <property type="entry name" value="Biotin_lipoyl"/>
</dbReference>
<dbReference type="AlphaFoldDB" id="U7D5W0"/>
<comment type="caution">
    <text evidence="4">The sequence shown here is derived from an EMBL/GenBank/DDBJ whole genome shotgun (WGS) entry which is preliminary data.</text>
</comment>
<dbReference type="PROSITE" id="PS00188">
    <property type="entry name" value="BIOTIN"/>
    <property type="match status" value="1"/>
</dbReference>
<dbReference type="PATRIC" id="fig|1313304.3.peg.2096"/>
<evidence type="ECO:0000259" key="2">
    <source>
        <dbReference type="PROSITE" id="PS50968"/>
    </source>
</evidence>
<dbReference type="InterPro" id="IPR001882">
    <property type="entry name" value="Biotin_BS"/>
</dbReference>
<dbReference type="Gene3D" id="2.40.50.100">
    <property type="match status" value="1"/>
</dbReference>
<dbReference type="InterPro" id="IPR003379">
    <property type="entry name" value="Carboxylase_cons_dom"/>
</dbReference>
<dbReference type="CDD" id="cd07937">
    <property type="entry name" value="DRE_TIM_PC_TC_5S"/>
    <property type="match status" value="1"/>
</dbReference>
<dbReference type="FunFam" id="2.40.50.100:FF:000003">
    <property type="entry name" value="Acetyl-CoA carboxylase biotin carboxyl carrier protein"/>
    <property type="match status" value="1"/>
</dbReference>
<dbReference type="PANTHER" id="PTHR43778">
    <property type="entry name" value="PYRUVATE CARBOXYLASE"/>
    <property type="match status" value="1"/>
</dbReference>
<feature type="domain" description="Lipoyl-binding" evidence="2">
    <location>
        <begin position="530"/>
        <end position="599"/>
    </location>
</feature>
<dbReference type="GO" id="GO:0005737">
    <property type="term" value="C:cytoplasm"/>
    <property type="evidence" value="ECO:0007669"/>
    <property type="project" value="TreeGrafter"/>
</dbReference>
<dbReference type="Pfam" id="PF00682">
    <property type="entry name" value="HMGL-like"/>
    <property type="match status" value="1"/>
</dbReference>
<reference evidence="4 5" key="1">
    <citation type="journal article" date="2013" name="Environ. Microbiol.">
        <title>Genome analysis of Chitinivibrio alkaliphilus gen. nov., sp. nov., a novel extremely haloalkaliphilic anaerobic chitinolytic bacterium from the candidate phylum Termite Group 3.</title>
        <authorList>
            <person name="Sorokin D.Y."/>
            <person name="Gumerov V.M."/>
            <person name="Rakitin A.L."/>
            <person name="Beletsky A.V."/>
            <person name="Damste J.S."/>
            <person name="Muyzer G."/>
            <person name="Mardanov A.V."/>
            <person name="Ravin N.V."/>
        </authorList>
    </citation>
    <scope>NUCLEOTIDE SEQUENCE [LARGE SCALE GENOMIC DNA]</scope>
    <source>
        <strain evidence="4 5">ACht1</strain>
    </source>
</reference>
<dbReference type="SUPFAM" id="SSF51230">
    <property type="entry name" value="Single hybrid motif"/>
    <property type="match status" value="1"/>
</dbReference>
<dbReference type="Gene3D" id="3.20.20.70">
    <property type="entry name" value="Aldolase class I"/>
    <property type="match status" value="1"/>
</dbReference>
<dbReference type="GO" id="GO:0004736">
    <property type="term" value="F:pyruvate carboxylase activity"/>
    <property type="evidence" value="ECO:0007669"/>
    <property type="project" value="UniProtKB-ARBA"/>
</dbReference>
<evidence type="ECO:0000313" key="4">
    <source>
        <dbReference type="EMBL" id="ERP30951.1"/>
    </source>
</evidence>
<dbReference type="SUPFAM" id="SSF51569">
    <property type="entry name" value="Aldolase"/>
    <property type="match status" value="1"/>
</dbReference>
<dbReference type="Proteomes" id="UP000017148">
    <property type="component" value="Unassembled WGS sequence"/>
</dbReference>
<dbReference type="InterPro" id="IPR000891">
    <property type="entry name" value="PYR_CT"/>
</dbReference>
<proteinExistence type="predicted"/>
<name>U7D5W0_9BACT</name>
<evidence type="ECO:0000256" key="1">
    <source>
        <dbReference type="ARBA" id="ARBA00023267"/>
    </source>
</evidence>
<feature type="domain" description="Pyruvate carboxyltransferase" evidence="3">
    <location>
        <begin position="6"/>
        <end position="276"/>
    </location>
</feature>
<dbReference type="GO" id="GO:0006094">
    <property type="term" value="P:gluconeogenesis"/>
    <property type="evidence" value="ECO:0007669"/>
    <property type="project" value="TreeGrafter"/>
</dbReference>
<dbReference type="OrthoDB" id="9807469at2"/>
<accession>U7D5W0</accession>
<dbReference type="CDD" id="cd06850">
    <property type="entry name" value="biotinyl_domain"/>
    <property type="match status" value="1"/>
</dbReference>
<dbReference type="PANTHER" id="PTHR43778:SF2">
    <property type="entry name" value="PYRUVATE CARBOXYLASE, MITOCHONDRIAL"/>
    <property type="match status" value="1"/>
</dbReference>
<dbReference type="EMBL" id="ASJR01000025">
    <property type="protein sequence ID" value="ERP30951.1"/>
    <property type="molecule type" value="Genomic_DNA"/>
</dbReference>
<dbReference type="Pfam" id="PF00364">
    <property type="entry name" value="Biotin_lipoyl"/>
    <property type="match status" value="1"/>
</dbReference>
<evidence type="ECO:0000313" key="5">
    <source>
        <dbReference type="Proteomes" id="UP000017148"/>
    </source>
</evidence>
<dbReference type="InterPro" id="IPR011053">
    <property type="entry name" value="Single_hybrid_motif"/>
</dbReference>
<sequence length="599" mass="64308">MSKKQIKCMCTAFRDGFQSVYGARVLTKDFLPALEAAKEAGITHFESGGGARFQSLYFYCNEDAFDMMDAFRETVGPEVNLQTLARGVNVVGLDSQPSDIIDLHAKLFKKHGVTTIRNFDALNDVNNLDYSGNAIVNAGLRHQIAITLMELPPGLTGAHTAEYYAGVLKDILAADIPFDSLCLKDASGTLTPAKVYDTVREVRKLLPADVPIHYHTHETAGVSILAYKAAIDAGAEMLDLSLDPVSGGTCQPDILTMAHALKGTDYELDVDVDKILVAEEVFRDCMKDYFLPPEAKSVDPVIPWSPMPGGALTANTQMLRDNNMMDRFPDIIKNMQEVVRKGGFGTSVTPVSQFYFQQALNNTLFGDWEKIADGYGRMVLGYFGKTPYAPDETVLAKAAEQLGLEPTTKTVRELNDADEDKGIAPATAALKEAGLPITDENIFIVATCKEKGITFLKGEAEVSVRKNASESTSGGASSSGEYTVVVGGKPYEVVLGADGSATVNGKSYSTEVRQGISEKTGGGASSSAEGEEVFAPMPGKVFKIQVQEGDSVAEGDVLYILEAMKMENDVRASVSGTVTALNFDIGEQVNDGDVLAVIS</sequence>
<organism evidence="4 5">
    <name type="scientific">Chitinivibrio alkaliphilus ACht1</name>
    <dbReference type="NCBI Taxonomy" id="1313304"/>
    <lineage>
        <taxon>Bacteria</taxon>
        <taxon>Pseudomonadati</taxon>
        <taxon>Fibrobacterota</taxon>
        <taxon>Chitinivibrionia</taxon>
        <taxon>Chitinivibrionales</taxon>
        <taxon>Chitinivibrionaceae</taxon>
        <taxon>Chitinivibrio</taxon>
    </lineage>
</organism>
<dbReference type="InterPro" id="IPR013785">
    <property type="entry name" value="Aldolase_TIM"/>
</dbReference>
<dbReference type="eggNOG" id="COG5016">
    <property type="taxonomic scope" value="Bacteria"/>
</dbReference>
<dbReference type="RefSeq" id="WP_022637576.1">
    <property type="nucleotide sequence ID" value="NZ_ASJR01000025.1"/>
</dbReference>
<dbReference type="InterPro" id="IPR055268">
    <property type="entry name" value="PCB-like"/>
</dbReference>
<dbReference type="PROSITE" id="PS50991">
    <property type="entry name" value="PYR_CT"/>
    <property type="match status" value="1"/>
</dbReference>
<protein>
    <submittedName>
        <fullName evidence="4">Oxaloacetate decarboxylase, alpha subunit</fullName>
    </submittedName>
</protein>
<dbReference type="PROSITE" id="PS50968">
    <property type="entry name" value="BIOTINYL_LIPOYL"/>
    <property type="match status" value="1"/>
</dbReference>